<sequence length="195" mass="22528">GRRNGLQLYFKLTNPEITGGTQIRFRFFEDFYPRMRATIYLYCQDEICNYKFWAAGNPHHGYTVIDADIWHKIEIAWDIGEEDFTKIRAKLDDGEWEDYMTMEGKTTPEFLIITEWLGNGENAFVDTIGEGTYIPEKVWVIGPASGTEITSLGTTFEFGWEGLDNWDTLLTVFQNRQTGIFSQAKIYEIETIGVS</sequence>
<gene>
    <name evidence="1" type="ORF">S06H3_23302</name>
</gene>
<proteinExistence type="predicted"/>
<evidence type="ECO:0000313" key="1">
    <source>
        <dbReference type="EMBL" id="GAI06091.1"/>
    </source>
</evidence>
<feature type="non-terminal residue" evidence="1">
    <location>
        <position position="195"/>
    </location>
</feature>
<comment type="caution">
    <text evidence="1">The sequence shown here is derived from an EMBL/GenBank/DDBJ whole genome shotgun (WGS) entry which is preliminary data.</text>
</comment>
<reference evidence="1" key="1">
    <citation type="journal article" date="2014" name="Front. Microbiol.">
        <title>High frequency of phylogenetically diverse reductive dehalogenase-homologous genes in deep subseafloor sedimentary metagenomes.</title>
        <authorList>
            <person name="Kawai M."/>
            <person name="Futagami T."/>
            <person name="Toyoda A."/>
            <person name="Takaki Y."/>
            <person name="Nishi S."/>
            <person name="Hori S."/>
            <person name="Arai W."/>
            <person name="Tsubouchi T."/>
            <person name="Morono Y."/>
            <person name="Uchiyama I."/>
            <person name="Ito T."/>
            <person name="Fujiyama A."/>
            <person name="Inagaki F."/>
            <person name="Takami H."/>
        </authorList>
    </citation>
    <scope>NUCLEOTIDE SEQUENCE</scope>
    <source>
        <strain evidence="1">Expedition CK06-06</strain>
    </source>
</reference>
<feature type="non-terminal residue" evidence="1">
    <location>
        <position position="1"/>
    </location>
</feature>
<name>X1LJT7_9ZZZZ</name>
<dbReference type="EMBL" id="BARV01012639">
    <property type="protein sequence ID" value="GAI06091.1"/>
    <property type="molecule type" value="Genomic_DNA"/>
</dbReference>
<dbReference type="AlphaFoldDB" id="X1LJT7"/>
<organism evidence="1">
    <name type="scientific">marine sediment metagenome</name>
    <dbReference type="NCBI Taxonomy" id="412755"/>
    <lineage>
        <taxon>unclassified sequences</taxon>
        <taxon>metagenomes</taxon>
        <taxon>ecological metagenomes</taxon>
    </lineage>
</organism>
<accession>X1LJT7</accession>
<protein>
    <submittedName>
        <fullName evidence="1">Uncharacterized protein</fullName>
    </submittedName>
</protein>